<sequence length="153" mass="16755">MFWSTTSRRLFIVATECSFEAPLCGASNDGIKLMLGAPHKYYQPLFCERARCVTSGCSTAIHFLSFQCIVAICSQPCAFDAACKTNAPRGALRLWGKFRGSTASENNVGHLQALSHYGKHGRSEALEGYVQIVNSILTSFHLLCFLAIGTVFH</sequence>
<dbReference type="AlphaFoldDB" id="A0A6B0UVL2"/>
<name>A0A6B0UVL2_IXORI</name>
<evidence type="ECO:0000256" key="1">
    <source>
        <dbReference type="SAM" id="Phobius"/>
    </source>
</evidence>
<feature type="transmembrane region" description="Helical" evidence="1">
    <location>
        <begin position="129"/>
        <end position="152"/>
    </location>
</feature>
<reference evidence="2" key="1">
    <citation type="submission" date="2019-12" db="EMBL/GenBank/DDBJ databases">
        <title>An insight into the sialome of adult female Ixodes ricinus ticks feeding for 6 days.</title>
        <authorList>
            <person name="Perner J."/>
            <person name="Ribeiro J.M.C."/>
        </authorList>
    </citation>
    <scope>NUCLEOTIDE SEQUENCE</scope>
    <source>
        <strain evidence="2">Semi-engorged</strain>
        <tissue evidence="2">Salivary glands</tissue>
    </source>
</reference>
<proteinExistence type="predicted"/>
<keyword evidence="1" id="KW-0812">Transmembrane</keyword>
<keyword evidence="1" id="KW-1133">Transmembrane helix</keyword>
<dbReference type="EMBL" id="GIFC01011820">
    <property type="protein sequence ID" value="MXU93903.1"/>
    <property type="molecule type" value="Transcribed_RNA"/>
</dbReference>
<keyword evidence="1" id="KW-0472">Membrane</keyword>
<accession>A0A6B0UVL2</accession>
<organism evidence="2">
    <name type="scientific">Ixodes ricinus</name>
    <name type="common">Common tick</name>
    <name type="synonym">Acarus ricinus</name>
    <dbReference type="NCBI Taxonomy" id="34613"/>
    <lineage>
        <taxon>Eukaryota</taxon>
        <taxon>Metazoa</taxon>
        <taxon>Ecdysozoa</taxon>
        <taxon>Arthropoda</taxon>
        <taxon>Chelicerata</taxon>
        <taxon>Arachnida</taxon>
        <taxon>Acari</taxon>
        <taxon>Parasitiformes</taxon>
        <taxon>Ixodida</taxon>
        <taxon>Ixodoidea</taxon>
        <taxon>Ixodidae</taxon>
        <taxon>Ixodinae</taxon>
        <taxon>Ixodes</taxon>
    </lineage>
</organism>
<protein>
    <submittedName>
        <fullName evidence="2">Uncharacterized protein</fullName>
    </submittedName>
</protein>
<evidence type="ECO:0000313" key="2">
    <source>
        <dbReference type="EMBL" id="MXU93903.1"/>
    </source>
</evidence>